<feature type="non-terminal residue" evidence="6">
    <location>
        <position position="1"/>
    </location>
</feature>
<dbReference type="PANTHER" id="PTHR12378">
    <property type="entry name" value="DESUMOYLATING ISOPEPTIDASE"/>
    <property type="match status" value="1"/>
</dbReference>
<organism evidence="6 7">
    <name type="scientific">Iphiclides podalirius</name>
    <name type="common">scarce swallowtail</name>
    <dbReference type="NCBI Taxonomy" id="110791"/>
    <lineage>
        <taxon>Eukaryota</taxon>
        <taxon>Metazoa</taxon>
        <taxon>Ecdysozoa</taxon>
        <taxon>Arthropoda</taxon>
        <taxon>Hexapoda</taxon>
        <taxon>Insecta</taxon>
        <taxon>Pterygota</taxon>
        <taxon>Neoptera</taxon>
        <taxon>Endopterygota</taxon>
        <taxon>Lepidoptera</taxon>
        <taxon>Glossata</taxon>
        <taxon>Ditrysia</taxon>
        <taxon>Papilionoidea</taxon>
        <taxon>Papilionidae</taxon>
        <taxon>Papilioninae</taxon>
        <taxon>Iphiclides</taxon>
    </lineage>
</organism>
<dbReference type="InterPro" id="IPR008580">
    <property type="entry name" value="PPPDE_dom"/>
</dbReference>
<feature type="compositionally biased region" description="Basic residues" evidence="4">
    <location>
        <begin position="234"/>
        <end position="248"/>
    </location>
</feature>
<dbReference type="InterPro" id="IPR042266">
    <property type="entry name" value="PPPDE_sf"/>
</dbReference>
<reference evidence="6" key="1">
    <citation type="submission" date="2022-03" db="EMBL/GenBank/DDBJ databases">
        <authorList>
            <person name="Martin H S."/>
        </authorList>
    </citation>
    <scope>NUCLEOTIDE SEQUENCE</scope>
</reference>
<dbReference type="Proteomes" id="UP000837857">
    <property type="component" value="Chromosome 10"/>
</dbReference>
<dbReference type="PROSITE" id="PS51858">
    <property type="entry name" value="PPPDE"/>
    <property type="match status" value="1"/>
</dbReference>
<dbReference type="Pfam" id="PF05903">
    <property type="entry name" value="Peptidase_C97"/>
    <property type="match status" value="1"/>
</dbReference>
<evidence type="ECO:0000256" key="1">
    <source>
        <dbReference type="ARBA" id="ARBA00008140"/>
    </source>
</evidence>
<dbReference type="SUPFAM" id="SSF48371">
    <property type="entry name" value="ARM repeat"/>
    <property type="match status" value="1"/>
</dbReference>
<keyword evidence="3" id="KW-0378">Hydrolase</keyword>
<proteinExistence type="inferred from homology"/>
<gene>
    <name evidence="6" type="ORF">IPOD504_LOCUS912</name>
</gene>
<sequence>MCLQRFSLRGNFEFKPFIDNTLKHLKEKTMAAEEGGVPVDLYIYDLTHGLASLLSPAILGRQIEGVWHTSVVAFDREFFYGGSGVTSCAPGSTQLGAPHQVERLGNTFVPFQVFVDYMQGLATTTYTPAAYRLLEHNCNHFSDEVAQFLCGARVPKHIVAQPEQDLPPPLRGALTALLDQLVPAGDQTVYANGVRHSRQDSPDYLTLNNQIEEARLQSQELEQRRSTLAEKLARKERRREKKRKKHQRDHPDGQPADDLDDVYEAGRDYKYISAWRAWRGARAVGGPGSRCPAAVCSAPLDCRRLQRDSPLWRPLSSGNRPPTVFSLVSTEMAEGVETMEMPEAARAGPSSRALDIEPDSEPRRPPRDPPIVFRDLDGASEFEALSKALEKADLAAEEKQSLDELQQYLVHGEGSWVLGDEFLSFIGRLLTDQSLSGEVRRATLRCLAAAALRDDVSLILHQDRRHHALLGYAHSVDGLPPAEQHALALFMCNLFEHASSSEWLLYISEWEANGHQLSNIRVTTKVCVHCALSEEAELRDAGTALLYNVATKEVKTVVFDEVCVELAMAALQLLSTAPAEEHLWRTCSALARLSQHSNDVPQLVAVVGPDPSAYRGTSPRVDEQIDLIMQKVK</sequence>
<dbReference type="EMBL" id="OW152822">
    <property type="protein sequence ID" value="CAH2036871.1"/>
    <property type="molecule type" value="Genomic_DNA"/>
</dbReference>
<evidence type="ECO:0000256" key="2">
    <source>
        <dbReference type="ARBA" id="ARBA00022670"/>
    </source>
</evidence>
<accession>A0ABN8HPY7</accession>
<dbReference type="Gene3D" id="3.90.1720.30">
    <property type="entry name" value="PPPDE domains"/>
    <property type="match status" value="1"/>
</dbReference>
<dbReference type="SMART" id="SM01179">
    <property type="entry name" value="DUF862"/>
    <property type="match status" value="1"/>
</dbReference>
<dbReference type="Gene3D" id="1.25.10.10">
    <property type="entry name" value="Leucine-rich Repeat Variant"/>
    <property type="match status" value="1"/>
</dbReference>
<evidence type="ECO:0000256" key="3">
    <source>
        <dbReference type="ARBA" id="ARBA00022801"/>
    </source>
</evidence>
<feature type="region of interest" description="Disordered" evidence="4">
    <location>
        <begin position="341"/>
        <end position="370"/>
    </location>
</feature>
<evidence type="ECO:0000313" key="7">
    <source>
        <dbReference type="Proteomes" id="UP000837857"/>
    </source>
</evidence>
<protein>
    <recommendedName>
        <fullName evidence="5">PPPDE domain-containing protein</fullName>
    </recommendedName>
</protein>
<feature type="domain" description="PPPDE" evidence="5">
    <location>
        <begin position="37"/>
        <end position="179"/>
    </location>
</feature>
<dbReference type="InterPro" id="IPR011989">
    <property type="entry name" value="ARM-like"/>
</dbReference>
<comment type="similarity">
    <text evidence="1">Belongs to the DeSI family.</text>
</comment>
<evidence type="ECO:0000256" key="4">
    <source>
        <dbReference type="SAM" id="MobiDB-lite"/>
    </source>
</evidence>
<keyword evidence="7" id="KW-1185">Reference proteome</keyword>
<evidence type="ECO:0000259" key="5">
    <source>
        <dbReference type="PROSITE" id="PS51858"/>
    </source>
</evidence>
<dbReference type="InterPro" id="IPR016024">
    <property type="entry name" value="ARM-type_fold"/>
</dbReference>
<evidence type="ECO:0000313" key="6">
    <source>
        <dbReference type="EMBL" id="CAH2036871.1"/>
    </source>
</evidence>
<keyword evidence="2" id="KW-0645">Protease</keyword>
<name>A0ABN8HPY7_9NEOP</name>
<dbReference type="PANTHER" id="PTHR12378:SF7">
    <property type="entry name" value="DESUMOYLATING ISOPEPTIDASE 1"/>
    <property type="match status" value="1"/>
</dbReference>
<feature type="region of interest" description="Disordered" evidence="4">
    <location>
        <begin position="234"/>
        <end position="261"/>
    </location>
</feature>